<evidence type="ECO:0000313" key="2">
    <source>
        <dbReference type="EMBL" id="GMR40040.1"/>
    </source>
</evidence>
<gene>
    <name evidence="2" type="ORF">PMAYCL1PPCAC_10235</name>
</gene>
<reference evidence="3" key="1">
    <citation type="submission" date="2022-10" db="EMBL/GenBank/DDBJ databases">
        <title>Genome assembly of Pristionchus species.</title>
        <authorList>
            <person name="Yoshida K."/>
            <person name="Sommer R.J."/>
        </authorList>
    </citation>
    <scope>NUCLEOTIDE SEQUENCE [LARGE SCALE GENOMIC DNA]</scope>
    <source>
        <strain evidence="3">RS5460</strain>
    </source>
</reference>
<dbReference type="AlphaFoldDB" id="A0AAN5CCU0"/>
<accession>A0AAN5CCU0</accession>
<evidence type="ECO:0000256" key="1">
    <source>
        <dbReference type="SAM" id="Phobius"/>
    </source>
</evidence>
<proteinExistence type="predicted"/>
<keyword evidence="3" id="KW-1185">Reference proteome</keyword>
<feature type="transmembrane region" description="Helical" evidence="1">
    <location>
        <begin position="106"/>
        <end position="126"/>
    </location>
</feature>
<protein>
    <submittedName>
        <fullName evidence="2">Uncharacterized protein</fullName>
    </submittedName>
</protein>
<dbReference type="EMBL" id="BTRK01000003">
    <property type="protein sequence ID" value="GMR40040.1"/>
    <property type="molecule type" value="Genomic_DNA"/>
</dbReference>
<evidence type="ECO:0000313" key="3">
    <source>
        <dbReference type="Proteomes" id="UP001328107"/>
    </source>
</evidence>
<organism evidence="2 3">
    <name type="scientific">Pristionchus mayeri</name>
    <dbReference type="NCBI Taxonomy" id="1317129"/>
    <lineage>
        <taxon>Eukaryota</taxon>
        <taxon>Metazoa</taxon>
        <taxon>Ecdysozoa</taxon>
        <taxon>Nematoda</taxon>
        <taxon>Chromadorea</taxon>
        <taxon>Rhabditida</taxon>
        <taxon>Rhabditina</taxon>
        <taxon>Diplogasteromorpha</taxon>
        <taxon>Diplogasteroidea</taxon>
        <taxon>Neodiplogasteridae</taxon>
        <taxon>Pristionchus</taxon>
    </lineage>
</organism>
<comment type="caution">
    <text evidence="2">The sequence shown here is derived from an EMBL/GenBank/DDBJ whole genome shotgun (WGS) entry which is preliminary data.</text>
</comment>
<sequence length="131" mass="15012">KISNEGSSCSLNHPSRRRFFSPEADPLGLVPLLLCSLQFLSVSLEGHFAPFSSFSRWTVQVRWQEDRLLRFLHFRNARTHGVSRHFGTFKDKYRATLVGAHADLVLSSWTFSAAYYFFILTSILIIESQSV</sequence>
<feature type="non-terminal residue" evidence="2">
    <location>
        <position position="1"/>
    </location>
</feature>
<keyword evidence="1" id="KW-0472">Membrane</keyword>
<dbReference type="Proteomes" id="UP001328107">
    <property type="component" value="Unassembled WGS sequence"/>
</dbReference>
<keyword evidence="1" id="KW-1133">Transmembrane helix</keyword>
<keyword evidence="1" id="KW-0812">Transmembrane</keyword>
<name>A0AAN5CCU0_9BILA</name>